<dbReference type="CDD" id="cd06225">
    <property type="entry name" value="HAMP"/>
    <property type="match status" value="1"/>
</dbReference>
<feature type="transmembrane region" description="Helical" evidence="14">
    <location>
        <begin position="12"/>
        <end position="34"/>
    </location>
</feature>
<dbReference type="Gene3D" id="1.10.287.130">
    <property type="match status" value="1"/>
</dbReference>
<dbReference type="Gene3D" id="3.30.565.10">
    <property type="entry name" value="Histidine kinase-like ATPase, C-terminal domain"/>
    <property type="match status" value="1"/>
</dbReference>
<dbReference type="Gene3D" id="6.10.340.10">
    <property type="match status" value="1"/>
</dbReference>
<dbReference type="GO" id="GO:0000155">
    <property type="term" value="F:phosphorelay sensor kinase activity"/>
    <property type="evidence" value="ECO:0007669"/>
    <property type="project" value="InterPro"/>
</dbReference>
<dbReference type="InterPro" id="IPR005467">
    <property type="entry name" value="His_kinase_dom"/>
</dbReference>
<comment type="catalytic activity">
    <reaction evidence="1">
        <text>ATP + protein L-histidine = ADP + protein N-phospho-L-histidine.</text>
        <dbReference type="EC" id="2.7.13.3"/>
    </reaction>
</comment>
<dbReference type="InterPro" id="IPR050398">
    <property type="entry name" value="HssS/ArlS-like"/>
</dbReference>
<dbReference type="FunFam" id="1.10.287.130:FF:000001">
    <property type="entry name" value="Two-component sensor histidine kinase"/>
    <property type="match status" value="1"/>
</dbReference>
<evidence type="ECO:0000256" key="4">
    <source>
        <dbReference type="ARBA" id="ARBA00022475"/>
    </source>
</evidence>
<dbReference type="Pfam" id="PF00672">
    <property type="entry name" value="HAMP"/>
    <property type="match status" value="1"/>
</dbReference>
<dbReference type="PANTHER" id="PTHR45528:SF1">
    <property type="entry name" value="SENSOR HISTIDINE KINASE CPXA"/>
    <property type="match status" value="1"/>
</dbReference>
<feature type="domain" description="Histidine kinase" evidence="15">
    <location>
        <begin position="250"/>
        <end position="466"/>
    </location>
</feature>
<dbReference type="SMART" id="SM00388">
    <property type="entry name" value="HisKA"/>
    <property type="match status" value="1"/>
</dbReference>
<dbReference type="InterPro" id="IPR003661">
    <property type="entry name" value="HisK_dim/P_dom"/>
</dbReference>
<dbReference type="PANTHER" id="PTHR45528">
    <property type="entry name" value="SENSOR HISTIDINE KINASE CPXA"/>
    <property type="match status" value="1"/>
</dbReference>
<evidence type="ECO:0000313" key="18">
    <source>
        <dbReference type="Proteomes" id="UP000281498"/>
    </source>
</evidence>
<dbReference type="SMART" id="SM00304">
    <property type="entry name" value="HAMP"/>
    <property type="match status" value="1"/>
</dbReference>
<evidence type="ECO:0000256" key="5">
    <source>
        <dbReference type="ARBA" id="ARBA00022553"/>
    </source>
</evidence>
<evidence type="ECO:0000259" key="15">
    <source>
        <dbReference type="PROSITE" id="PS50109"/>
    </source>
</evidence>
<keyword evidence="13 14" id="KW-0472">Membrane</keyword>
<dbReference type="InterPro" id="IPR003594">
    <property type="entry name" value="HATPase_dom"/>
</dbReference>
<accession>A0A3A9KFM7</accession>
<evidence type="ECO:0000256" key="10">
    <source>
        <dbReference type="ARBA" id="ARBA00022840"/>
    </source>
</evidence>
<dbReference type="AlphaFoldDB" id="A0A3A9KFM7"/>
<feature type="transmembrane region" description="Helical" evidence="14">
    <location>
        <begin position="166"/>
        <end position="187"/>
    </location>
</feature>
<evidence type="ECO:0000256" key="11">
    <source>
        <dbReference type="ARBA" id="ARBA00022989"/>
    </source>
</evidence>
<dbReference type="PROSITE" id="PS50109">
    <property type="entry name" value="HIS_KIN"/>
    <property type="match status" value="1"/>
</dbReference>
<dbReference type="SUPFAM" id="SSF47384">
    <property type="entry name" value="Homodimeric domain of signal transducing histidine kinase"/>
    <property type="match status" value="1"/>
</dbReference>
<keyword evidence="10" id="KW-0067">ATP-binding</keyword>
<dbReference type="RefSeq" id="WP_110939199.1">
    <property type="nucleotide sequence ID" value="NZ_KZ614148.1"/>
</dbReference>
<dbReference type="EC" id="2.7.13.3" evidence="3"/>
<dbReference type="EMBL" id="PDOE01000007">
    <property type="protein sequence ID" value="RKL66415.1"/>
    <property type="molecule type" value="Genomic_DNA"/>
</dbReference>
<evidence type="ECO:0000256" key="9">
    <source>
        <dbReference type="ARBA" id="ARBA00022777"/>
    </source>
</evidence>
<organism evidence="17 18">
    <name type="scientific">Salipaludibacillus neizhouensis</name>
    <dbReference type="NCBI Taxonomy" id="885475"/>
    <lineage>
        <taxon>Bacteria</taxon>
        <taxon>Bacillati</taxon>
        <taxon>Bacillota</taxon>
        <taxon>Bacilli</taxon>
        <taxon>Bacillales</taxon>
        <taxon>Bacillaceae</taxon>
    </lineage>
</organism>
<keyword evidence="5" id="KW-0597">Phosphoprotein</keyword>
<keyword evidence="11 14" id="KW-1133">Transmembrane helix</keyword>
<dbReference type="InterPro" id="IPR003660">
    <property type="entry name" value="HAMP_dom"/>
</dbReference>
<dbReference type="CDD" id="cd00082">
    <property type="entry name" value="HisKA"/>
    <property type="match status" value="1"/>
</dbReference>
<evidence type="ECO:0000256" key="14">
    <source>
        <dbReference type="SAM" id="Phobius"/>
    </source>
</evidence>
<evidence type="ECO:0000256" key="8">
    <source>
        <dbReference type="ARBA" id="ARBA00022741"/>
    </source>
</evidence>
<dbReference type="InterPro" id="IPR036890">
    <property type="entry name" value="HATPase_C_sf"/>
</dbReference>
<keyword evidence="4" id="KW-1003">Cell membrane</keyword>
<name>A0A3A9KFM7_9BACI</name>
<comment type="subcellular location">
    <subcellularLocation>
        <location evidence="2">Cell membrane</location>
        <topology evidence="2">Multi-pass membrane protein</topology>
    </subcellularLocation>
</comment>
<gene>
    <name evidence="17" type="ORF">CR203_16115</name>
</gene>
<evidence type="ECO:0000256" key="7">
    <source>
        <dbReference type="ARBA" id="ARBA00022692"/>
    </source>
</evidence>
<proteinExistence type="predicted"/>
<dbReference type="Proteomes" id="UP000281498">
    <property type="component" value="Unassembled WGS sequence"/>
</dbReference>
<keyword evidence="8" id="KW-0547">Nucleotide-binding</keyword>
<keyword evidence="6" id="KW-0808">Transferase</keyword>
<evidence type="ECO:0000256" key="13">
    <source>
        <dbReference type="ARBA" id="ARBA00023136"/>
    </source>
</evidence>
<comment type="caution">
    <text evidence="17">The sequence shown here is derived from an EMBL/GenBank/DDBJ whole genome shotgun (WGS) entry which is preliminary data.</text>
</comment>
<keyword evidence="12" id="KW-0902">Two-component regulatory system</keyword>
<sequence>MVKRSSVFKKLFTSHLLILFLSFLIFAIVLNTLIHHEMLSRYNRTFEHQINQIQDFFESASEVGMSDDELHHSLEFNMDQENRQILLFDTEGRALFHPGFLQEQGLSSNIVDQALSGEETVSERLLGKRKEISYVMASKINIPSLSQEPQAIVMVFHEFDRESRQIIWINFLTALIALVITAMIIYYTSRKITDPLTNMNHSALQFAKGDFSHRVNVKTTDEIGQLGNTLNHMAKELGSLDQLRKDFVANVSHDLRTPLTSIRGFLGAMLDGTIPRAKEKHYLTIMHHETDRLMKLVNDLLSTASLEAGNWELDRKVYNVTEQLRIILAKLEPETSKREMEIQFDTGKKDVYIYADSERMEQVFINLVQNAIQYSSYGSKIGILVKEQKNVVQINISDQGLGMSEDELANIWERFYKSDKARSQKVGTGIGLSIVKQILDLHNATIIVESNVGQGTTFTLTIAKEKQ</sequence>
<dbReference type="InterPro" id="IPR004358">
    <property type="entry name" value="Sig_transdc_His_kin-like_C"/>
</dbReference>
<keyword evidence="7 14" id="KW-0812">Transmembrane</keyword>
<keyword evidence="18" id="KW-1185">Reference proteome</keyword>
<evidence type="ECO:0000256" key="2">
    <source>
        <dbReference type="ARBA" id="ARBA00004651"/>
    </source>
</evidence>
<evidence type="ECO:0000256" key="12">
    <source>
        <dbReference type="ARBA" id="ARBA00023012"/>
    </source>
</evidence>
<evidence type="ECO:0000256" key="6">
    <source>
        <dbReference type="ARBA" id="ARBA00022679"/>
    </source>
</evidence>
<dbReference type="FunFam" id="3.30.565.10:FF:000006">
    <property type="entry name" value="Sensor histidine kinase WalK"/>
    <property type="match status" value="1"/>
</dbReference>
<evidence type="ECO:0000259" key="16">
    <source>
        <dbReference type="PROSITE" id="PS50885"/>
    </source>
</evidence>
<feature type="domain" description="HAMP" evidence="16">
    <location>
        <begin position="190"/>
        <end position="242"/>
    </location>
</feature>
<evidence type="ECO:0000256" key="1">
    <source>
        <dbReference type="ARBA" id="ARBA00000085"/>
    </source>
</evidence>
<dbReference type="SUPFAM" id="SSF158472">
    <property type="entry name" value="HAMP domain-like"/>
    <property type="match status" value="1"/>
</dbReference>
<protein>
    <recommendedName>
        <fullName evidence="3">histidine kinase</fullName>
        <ecNumber evidence="3">2.7.13.3</ecNumber>
    </recommendedName>
</protein>
<dbReference type="SMART" id="SM00387">
    <property type="entry name" value="HATPase_c"/>
    <property type="match status" value="1"/>
</dbReference>
<reference evidence="17 18" key="1">
    <citation type="submission" date="2017-10" db="EMBL/GenBank/DDBJ databases">
        <title>Bacillus sp. nov., a halophilic bacterium isolated from a Keqin Lake.</title>
        <authorList>
            <person name="Wang H."/>
        </authorList>
    </citation>
    <scope>NUCLEOTIDE SEQUENCE [LARGE SCALE GENOMIC DNA]</scope>
    <source>
        <strain evidence="17 18">KCTC 13187</strain>
    </source>
</reference>
<dbReference type="Pfam" id="PF02518">
    <property type="entry name" value="HATPase_c"/>
    <property type="match status" value="1"/>
</dbReference>
<dbReference type="SUPFAM" id="SSF55874">
    <property type="entry name" value="ATPase domain of HSP90 chaperone/DNA topoisomerase II/histidine kinase"/>
    <property type="match status" value="1"/>
</dbReference>
<dbReference type="OrthoDB" id="9813151at2"/>
<dbReference type="Pfam" id="PF00512">
    <property type="entry name" value="HisKA"/>
    <property type="match status" value="1"/>
</dbReference>
<evidence type="ECO:0000313" key="17">
    <source>
        <dbReference type="EMBL" id="RKL66415.1"/>
    </source>
</evidence>
<dbReference type="PRINTS" id="PR00344">
    <property type="entry name" value="BCTRLSENSOR"/>
</dbReference>
<keyword evidence="9" id="KW-0418">Kinase</keyword>
<dbReference type="InterPro" id="IPR036097">
    <property type="entry name" value="HisK_dim/P_sf"/>
</dbReference>
<evidence type="ECO:0000256" key="3">
    <source>
        <dbReference type="ARBA" id="ARBA00012438"/>
    </source>
</evidence>
<dbReference type="GO" id="GO:0005524">
    <property type="term" value="F:ATP binding"/>
    <property type="evidence" value="ECO:0007669"/>
    <property type="project" value="UniProtKB-KW"/>
</dbReference>
<dbReference type="PROSITE" id="PS50885">
    <property type="entry name" value="HAMP"/>
    <property type="match status" value="1"/>
</dbReference>
<dbReference type="GO" id="GO:0005886">
    <property type="term" value="C:plasma membrane"/>
    <property type="evidence" value="ECO:0007669"/>
    <property type="project" value="UniProtKB-SubCell"/>
</dbReference>